<dbReference type="KEGG" id="pcz:PCL1606_13900"/>
<proteinExistence type="predicted"/>
<accession>A0A0D5XVY3</accession>
<evidence type="ECO:0000256" key="1">
    <source>
        <dbReference type="SAM" id="MobiDB-lite"/>
    </source>
</evidence>
<protein>
    <submittedName>
        <fullName evidence="2">Uncharacterized protein</fullName>
    </submittedName>
</protein>
<evidence type="ECO:0000313" key="3">
    <source>
        <dbReference type="Proteomes" id="UP000032748"/>
    </source>
</evidence>
<gene>
    <name evidence="2" type="ORF">PCL1606_13900</name>
</gene>
<name>A0A0D5XVY3_9PSED</name>
<dbReference type="Proteomes" id="UP000032748">
    <property type="component" value="Chromosome"/>
</dbReference>
<dbReference type="AlphaFoldDB" id="A0A0D5XVY3"/>
<reference evidence="2 3" key="1">
    <citation type="journal article" date="2015" name="Mol. Plant Microbe Interact.">
        <title>Comparative Genomic Analysis of Pseudomonas chlororaphis PCL1606 Reveals New Insight into Antifungal Compounds Involved in Biocontrol.</title>
        <authorList>
            <person name="Calderon C.E."/>
            <person name="Ramos C."/>
            <person name="de Vicente A."/>
            <person name="Cazorla F.M."/>
        </authorList>
    </citation>
    <scope>NUCLEOTIDE SEQUENCE [LARGE SCALE GENOMIC DNA]</scope>
    <source>
        <strain evidence="2 3">PCL1606</strain>
    </source>
</reference>
<organism evidence="2 3">
    <name type="scientific">Pseudomonas chlororaphis</name>
    <dbReference type="NCBI Taxonomy" id="587753"/>
    <lineage>
        <taxon>Bacteria</taxon>
        <taxon>Pseudomonadati</taxon>
        <taxon>Pseudomonadota</taxon>
        <taxon>Gammaproteobacteria</taxon>
        <taxon>Pseudomonadales</taxon>
        <taxon>Pseudomonadaceae</taxon>
        <taxon>Pseudomonas</taxon>
    </lineage>
</organism>
<evidence type="ECO:0000313" key="2">
    <source>
        <dbReference type="EMBL" id="AKA22844.1"/>
    </source>
</evidence>
<sequence>MVESLGHGQSLFYSGDQRQAAGTKLCCRTGIGARDVRLVNRPASSQPMAQLEGSRGGSS</sequence>
<feature type="region of interest" description="Disordered" evidence="1">
    <location>
        <begin position="38"/>
        <end position="59"/>
    </location>
</feature>
<dbReference type="EMBL" id="CP011110">
    <property type="protein sequence ID" value="AKA22844.1"/>
    <property type="molecule type" value="Genomic_DNA"/>
</dbReference>